<keyword evidence="2" id="KW-1185">Reference proteome</keyword>
<evidence type="ECO:0000313" key="1">
    <source>
        <dbReference type="EMBL" id="SEG14132.1"/>
    </source>
</evidence>
<sequence>MKTKSLINTIYVAAAALLFLGSCEKESGDLRNYATEKIDANFQKYDSLLTSSKAGWKFLAYPNIAEFPSNKGGFSFMMKFAEKDQRVTMVSDFDSEMGGKVSESKYTIKFTSLSTLSFSTYSYIHHIADPNSMVNGGEKLGWGNRLDFEYSILKTSANQDTIYLKGNLQATDAIMIRASEQESNALLNQFQYEDIKAKFAKAVDGKVGLHVKTGNNLSVMTLSLDQRQIVFAKDVSEDSVYIHRTGIAYNGTNSILLNKPFNSDGIMVSEIFLENGKLVAKDTKGTIVPVEEREFPIIPAFKMYRTGAYSTIRIPYDNTRWITGYKAETLDWPHRTQVQYFLGETAGADLGIILGVISAQIRFYDVTVQFKAAQRRFLLNINFGFYDPDRPNAPGASYRTSDDFYDRFTFPYQYRYTYNQDEVFTMYYEGPQFVYAAQLPNLKNAFKNSLIDGQYSLKYTKTNKELLIAFYDKRTGNVLFEGQPY</sequence>
<name>A0A1H5XR37_9SPHI</name>
<gene>
    <name evidence="1" type="ORF">SAMN05421877_10590</name>
</gene>
<dbReference type="InterPro" id="IPR025396">
    <property type="entry name" value="DUF4302"/>
</dbReference>
<dbReference type="PROSITE" id="PS51257">
    <property type="entry name" value="PROKAR_LIPOPROTEIN"/>
    <property type="match status" value="1"/>
</dbReference>
<dbReference type="Pfam" id="PF14135">
    <property type="entry name" value="DUF4302"/>
    <property type="match status" value="1"/>
</dbReference>
<protein>
    <recommendedName>
        <fullName evidence="3">DUF4302 domain-containing protein</fullName>
    </recommendedName>
</protein>
<organism evidence="1 2">
    <name type="scientific">Sphingobacterium lactis</name>
    <dbReference type="NCBI Taxonomy" id="797291"/>
    <lineage>
        <taxon>Bacteria</taxon>
        <taxon>Pseudomonadati</taxon>
        <taxon>Bacteroidota</taxon>
        <taxon>Sphingobacteriia</taxon>
        <taxon>Sphingobacteriales</taxon>
        <taxon>Sphingobacteriaceae</taxon>
        <taxon>Sphingobacterium</taxon>
    </lineage>
</organism>
<accession>A0A1H5XR37</accession>
<evidence type="ECO:0000313" key="2">
    <source>
        <dbReference type="Proteomes" id="UP000236731"/>
    </source>
</evidence>
<dbReference type="EMBL" id="FNUT01000005">
    <property type="protein sequence ID" value="SEG14132.1"/>
    <property type="molecule type" value="Genomic_DNA"/>
</dbReference>
<reference evidence="2" key="1">
    <citation type="submission" date="2016-10" db="EMBL/GenBank/DDBJ databases">
        <authorList>
            <person name="Varghese N."/>
            <person name="Submissions S."/>
        </authorList>
    </citation>
    <scope>NUCLEOTIDE SEQUENCE [LARGE SCALE GENOMIC DNA]</scope>
    <source>
        <strain evidence="2">DSM 22361</strain>
    </source>
</reference>
<proteinExistence type="predicted"/>
<dbReference type="AlphaFoldDB" id="A0A1H5XR37"/>
<dbReference type="OrthoDB" id="707849at2"/>
<dbReference type="RefSeq" id="WP_103906010.1">
    <property type="nucleotide sequence ID" value="NZ_CP049246.1"/>
</dbReference>
<dbReference type="Proteomes" id="UP000236731">
    <property type="component" value="Unassembled WGS sequence"/>
</dbReference>
<evidence type="ECO:0008006" key="3">
    <source>
        <dbReference type="Google" id="ProtNLM"/>
    </source>
</evidence>